<gene>
    <name evidence="2" type="ORF">OXIME_000048</name>
</gene>
<organism evidence="2 3">
    <name type="scientific">Oxyplasma meridianum</name>
    <dbReference type="NCBI Taxonomy" id="3073602"/>
    <lineage>
        <taxon>Archaea</taxon>
        <taxon>Methanobacteriati</taxon>
        <taxon>Thermoplasmatota</taxon>
        <taxon>Thermoplasmata</taxon>
        <taxon>Thermoplasmatales</taxon>
        <taxon>Thermoplasmataceae</taxon>
        <taxon>Oxyplasma</taxon>
    </lineage>
</organism>
<dbReference type="InterPro" id="IPR002732">
    <property type="entry name" value="Hjc"/>
</dbReference>
<dbReference type="SUPFAM" id="SSF52980">
    <property type="entry name" value="Restriction endonuclease-like"/>
    <property type="match status" value="1"/>
</dbReference>
<keyword evidence="3" id="KW-1185">Reference proteome</keyword>
<protein>
    <recommendedName>
        <fullName evidence="4">Holliday junction resolvase</fullName>
    </recommendedName>
</protein>
<dbReference type="GO" id="GO:0003676">
    <property type="term" value="F:nucleic acid binding"/>
    <property type="evidence" value="ECO:0007669"/>
    <property type="project" value="InterPro"/>
</dbReference>
<evidence type="ECO:0000313" key="3">
    <source>
        <dbReference type="Proteomes" id="UP001451606"/>
    </source>
</evidence>
<comment type="catalytic activity">
    <reaction evidence="1">
        <text>Endonucleolytic cleavage at a junction such as a reciprocal single-stranded crossover between two homologous DNA duplexes (Holliday junction).</text>
        <dbReference type="EC" id="3.1.21.10"/>
    </reaction>
</comment>
<dbReference type="Pfam" id="PF01870">
    <property type="entry name" value="Hjc"/>
    <property type="match status" value="1"/>
</dbReference>
<evidence type="ECO:0008006" key="4">
    <source>
        <dbReference type="Google" id="ProtNLM"/>
    </source>
</evidence>
<dbReference type="RefSeq" id="WP_393971490.1">
    <property type="nucleotide sequence ID" value="NZ_CP133772.1"/>
</dbReference>
<reference evidence="2 3" key="1">
    <citation type="submission" date="2023-09" db="EMBL/GenBank/DDBJ databases">
        <authorList>
            <person name="Golyshina O.V."/>
            <person name="Lunev E.A."/>
            <person name="Bargiela R."/>
            <person name="Gaines M.C."/>
            <person name="Daum B."/>
            <person name="Bale N.J."/>
            <person name="Koenen M."/>
            <person name="Sinninghe Damst J.S."/>
            <person name="Yakimov M."/>
            <person name="Golyshin P.N."/>
        </authorList>
    </citation>
    <scope>NUCLEOTIDE SEQUENCE [LARGE SCALE GENOMIC DNA]</scope>
    <source>
        <strain evidence="2 3">M1</strain>
    </source>
</reference>
<dbReference type="GeneID" id="95966772"/>
<dbReference type="EMBL" id="CP133772">
    <property type="protein sequence ID" value="WYX99516.1"/>
    <property type="molecule type" value="Genomic_DNA"/>
</dbReference>
<dbReference type="InterPro" id="IPR011856">
    <property type="entry name" value="tRNA_endonuc-like_dom_sf"/>
</dbReference>
<dbReference type="AlphaFoldDB" id="A0AAX4NDE4"/>
<sequence>MNGSIYERELANLLSGKASNIEKFSKKLPPDANRDLKSLLESPFYVTRAAGSLGADLIAVRHDVSLIIEVKSSQHDVIHFAESSGKRQEQADRLIEKCRLSGLFITYAYRLKNAPGDSWRLFSMPGDPLGRMKYVYNILPRADETKKGSYMLKWEKGLPLSKFIGYMNFKIE</sequence>
<evidence type="ECO:0000313" key="2">
    <source>
        <dbReference type="EMBL" id="WYX99516.1"/>
    </source>
</evidence>
<accession>A0AAX4NDE4</accession>
<evidence type="ECO:0000256" key="1">
    <source>
        <dbReference type="ARBA" id="ARBA00029354"/>
    </source>
</evidence>
<proteinExistence type="predicted"/>
<dbReference type="InterPro" id="IPR011335">
    <property type="entry name" value="Restrct_endonuc-II-like"/>
</dbReference>
<name>A0AAX4NDE4_9ARCH</name>
<dbReference type="KEGG" id="omr:OXIME_000048"/>
<dbReference type="Gene3D" id="3.40.1350.10">
    <property type="match status" value="1"/>
</dbReference>
<dbReference type="GO" id="GO:0008821">
    <property type="term" value="F:crossover junction DNA endonuclease activity"/>
    <property type="evidence" value="ECO:0007669"/>
    <property type="project" value="UniProtKB-EC"/>
</dbReference>
<dbReference type="Proteomes" id="UP001451606">
    <property type="component" value="Chromosome"/>
</dbReference>